<protein>
    <submittedName>
        <fullName evidence="1">Uncharacterized protein</fullName>
    </submittedName>
</protein>
<accession>A0AC61Y7Y2</accession>
<name>A0AC61Y7Y2_9FLAO</name>
<gene>
    <name evidence="1" type="ORF">FVB9532_01889</name>
</gene>
<evidence type="ECO:0000313" key="1">
    <source>
        <dbReference type="EMBL" id="VVV00616.1"/>
    </source>
</evidence>
<organism evidence="1 2">
    <name type="scientific">Mesonia oceanica</name>
    <dbReference type="NCBI Taxonomy" id="2687242"/>
    <lineage>
        <taxon>Bacteria</taxon>
        <taxon>Pseudomonadati</taxon>
        <taxon>Bacteroidota</taxon>
        <taxon>Flavobacteriia</taxon>
        <taxon>Flavobacteriales</taxon>
        <taxon>Flavobacteriaceae</taxon>
        <taxon>Mesonia</taxon>
    </lineage>
</organism>
<sequence length="142" mass="15722">MKNYTSNFQILEGPSHIVKDESSIQLEIPLPHDQFEVVSTYNLSSKDCYTLLVHVSDTSSSSKSTTYSEIAAFKKVHKIGFDDVLLAIDSLPPEGLQILVCNSPEMTASDINDITALIRKYSYIAFKHLSSKEKKGHGGILT</sequence>
<dbReference type="EMBL" id="CABVMM010000006">
    <property type="protein sequence ID" value="VVV00616.1"/>
    <property type="molecule type" value="Genomic_DNA"/>
</dbReference>
<proteinExistence type="predicted"/>
<evidence type="ECO:0000313" key="2">
    <source>
        <dbReference type="Proteomes" id="UP000356253"/>
    </source>
</evidence>
<comment type="caution">
    <text evidence="1">The sequence shown here is derived from an EMBL/GenBank/DDBJ whole genome shotgun (WGS) entry which is preliminary data.</text>
</comment>
<keyword evidence="2" id="KW-1185">Reference proteome</keyword>
<dbReference type="Proteomes" id="UP000356253">
    <property type="component" value="Unassembled WGS sequence"/>
</dbReference>
<reference evidence="1" key="1">
    <citation type="submission" date="2019-09" db="EMBL/GenBank/DDBJ databases">
        <authorList>
            <person name="Rodrigo-Torres L."/>
            <person name="Arahal R. D."/>
            <person name="Lucena T."/>
        </authorList>
    </citation>
    <scope>NUCLEOTIDE SEQUENCE</scope>
    <source>
        <strain evidence="1">ISS653</strain>
    </source>
</reference>